<keyword evidence="3" id="KW-0732">Signal</keyword>
<dbReference type="PATRIC" id="fig|742734.4.peg.3575"/>
<dbReference type="RefSeq" id="WP_156200104.1">
    <property type="nucleotide sequence ID" value="NZ_KQ235879.1"/>
</dbReference>
<accession>A0A0J9C1T8</accession>
<feature type="signal peptide" evidence="3">
    <location>
        <begin position="1"/>
        <end position="31"/>
    </location>
</feature>
<sequence>MMKKQMIMLRSAIALSIIALATGSTSLYSLAAAQPVPPPYAYQCSGENGDSSNKGSVSSGEIGSYAAKDDAKDHRGRMEDSSEKAESDGDGSSDGGEEDSSNQSNGNEDDSSDLPDGNEDNSSDLPDGGEDDSYNPPDGNEDDSSGLPDGGEDDSYTPPDGNEDDSSGLPDGDKDDSSGLPDGGEDDSYNPPDGNEDNSSSQPDTDSDKDDSSDKPGHNQEGSSDPTDGTREDPDNTTGEKENPEDKLEDQDTAPDAVSAGESCISREQYRSEPRKKQEEEYVFCGYHFDHHDWPLEWAAGVEFDASAELPAVVELYVDGPDGHIDEPEYLDVEWDLSEVDFTREGEYPVTGILDTDACSYPLDWGDIPSPSLIIAVVRSGTMSFQPEVNGSTLLLQYRMNETPFRLPLMFMELYESLDNGASWHNITQSSRVRISDNQLSITGIYSDSLFQAIDLKLSDYDSHNSDIVEVTADGSIQSVSIISSGGEQGGDEWNPDCGSVWDPTPAVDGPYPIIEYKTGAPRPFFLDLKIEKGISDWINRDLYDPISVFYGDSPHGFWKEKILLPVEWDWETVNAIDWDQVGDTVVHGHFSNETIDANRHLLDFDHMPELSFTISVYSPEAAFFLYADEEKLFEDQTARFQFYNCQDQVISLGDPSMLTVWCSLDGRDTWYDITDAPNVILTGNSLSVSHLSRKHLDGLGYTFQIEQSADPDRESFSSTLSVYHNIYGISFGTDIGGNRGGGNRQEQPPEGLFDTEGSEDESNEEPPVEIPPDPDIPPSPDPSPDPPLPPNHDGQESPDSGDGHQDGDGNQGGNGSHGGDGTKNSVISNGATSKKDTLITAIPPETSPYNSLDIPDSALLSPPSIGPVKAVDAPVDAGAALEKDRGTPGTEIPDQVPHNAEQDPADTNTTADVQNKEHKAPTAPTGTEPPDISEKPPAKSVWNATARKLAGAVAVLFGGIAGFWMTRRR</sequence>
<feature type="compositionally biased region" description="Gly residues" evidence="1">
    <location>
        <begin position="810"/>
        <end position="822"/>
    </location>
</feature>
<feature type="compositionally biased region" description="Pro residues" evidence="1">
    <location>
        <begin position="769"/>
        <end position="791"/>
    </location>
</feature>
<feature type="compositionally biased region" description="Polar residues" evidence="1">
    <location>
        <begin position="823"/>
        <end position="833"/>
    </location>
</feature>
<name>A0A0J9C1T8_9FIRM</name>
<comment type="caution">
    <text evidence="4">The sequence shown here is derived from an EMBL/GenBank/DDBJ whole genome shotgun (WGS) entry which is preliminary data.</text>
</comment>
<feature type="region of interest" description="Disordered" evidence="1">
    <location>
        <begin position="43"/>
        <end position="277"/>
    </location>
</feature>
<evidence type="ECO:0000313" key="5">
    <source>
        <dbReference type="Proteomes" id="UP000037392"/>
    </source>
</evidence>
<dbReference type="EMBL" id="ADLK01000024">
    <property type="protein sequence ID" value="KMW18429.1"/>
    <property type="molecule type" value="Genomic_DNA"/>
</dbReference>
<reference evidence="4 5" key="1">
    <citation type="submission" date="2011-04" db="EMBL/GenBank/DDBJ databases">
        <title>The Genome Sequence of Clostridium citroniae WAL-19142.</title>
        <authorList>
            <consortium name="The Broad Institute Genome Sequencing Platform"/>
            <person name="Earl A."/>
            <person name="Ward D."/>
            <person name="Feldgarden M."/>
            <person name="Gevers D."/>
            <person name="Warren Y.A."/>
            <person name="Tyrrell K.L."/>
            <person name="Citron D.M."/>
            <person name="Goldstein E.J."/>
            <person name="Daigneault M."/>
            <person name="Allen-Vercoe E."/>
            <person name="Young S.K."/>
            <person name="Zeng Q."/>
            <person name="Gargeya S."/>
            <person name="Fitzgerald M."/>
            <person name="Haas B."/>
            <person name="Abouelleil A."/>
            <person name="Alvarado L."/>
            <person name="Arachchi H.M."/>
            <person name="Berlin A."/>
            <person name="Brown A."/>
            <person name="Chapman S.B."/>
            <person name="Chen Z."/>
            <person name="Dunbar C."/>
            <person name="Freedman E."/>
            <person name="Gearin G."/>
            <person name="Gellesch M."/>
            <person name="Goldberg J."/>
            <person name="Griggs A."/>
            <person name="Gujja S."/>
            <person name="Heilman E.R."/>
            <person name="Heiman D."/>
            <person name="Howarth C."/>
            <person name="Larson L."/>
            <person name="Lui A."/>
            <person name="MacDonald P.J."/>
            <person name="Mehta T."/>
            <person name="Montmayeur A."/>
            <person name="Murphy C."/>
            <person name="Neiman D."/>
            <person name="Pearson M."/>
            <person name="Priest M."/>
            <person name="Roberts A."/>
            <person name="Saif S."/>
            <person name="Shea T."/>
            <person name="Shenoy N."/>
            <person name="Sisk P."/>
            <person name="Stolte C."/>
            <person name="Sykes S."/>
            <person name="White J."/>
            <person name="Yandava C."/>
            <person name="Wortman J."/>
            <person name="Nusbaum C."/>
            <person name="Birren B."/>
        </authorList>
    </citation>
    <scope>NUCLEOTIDE SEQUENCE [LARGE SCALE GENOMIC DNA]</scope>
    <source>
        <strain evidence="4 5">WAL-19142</strain>
    </source>
</reference>
<feature type="compositionally biased region" description="Acidic residues" evidence="1">
    <location>
        <begin position="757"/>
        <end position="768"/>
    </location>
</feature>
<feature type="compositionally biased region" description="Acidic residues" evidence="1">
    <location>
        <begin position="107"/>
        <end position="166"/>
    </location>
</feature>
<feature type="compositionally biased region" description="Polar residues" evidence="1">
    <location>
        <begin position="45"/>
        <end position="61"/>
    </location>
</feature>
<evidence type="ECO:0000256" key="3">
    <source>
        <dbReference type="SAM" id="SignalP"/>
    </source>
</evidence>
<proteinExistence type="predicted"/>
<keyword evidence="2" id="KW-1133">Transmembrane helix</keyword>
<dbReference type="AlphaFoldDB" id="A0A0J9C1T8"/>
<evidence type="ECO:0000256" key="2">
    <source>
        <dbReference type="SAM" id="Phobius"/>
    </source>
</evidence>
<feature type="compositionally biased region" description="Basic and acidic residues" evidence="1">
    <location>
        <begin position="67"/>
        <end position="87"/>
    </location>
</feature>
<feature type="chain" id="PRO_5039426646" evidence="3">
    <location>
        <begin position="32"/>
        <end position="970"/>
    </location>
</feature>
<dbReference type="Proteomes" id="UP000037392">
    <property type="component" value="Unassembled WGS sequence"/>
</dbReference>
<feature type="compositionally biased region" description="Acidic residues" evidence="1">
    <location>
        <begin position="88"/>
        <end position="100"/>
    </location>
</feature>
<feature type="region of interest" description="Disordered" evidence="1">
    <location>
        <begin position="738"/>
        <end position="940"/>
    </location>
</feature>
<dbReference type="OrthoDB" id="1938761at2"/>
<feature type="compositionally biased region" description="Basic and acidic residues" evidence="1">
    <location>
        <begin position="228"/>
        <end position="246"/>
    </location>
</feature>
<feature type="compositionally biased region" description="Basic and acidic residues" evidence="1">
    <location>
        <begin position="268"/>
        <end position="277"/>
    </location>
</feature>
<keyword evidence="2" id="KW-0472">Membrane</keyword>
<gene>
    <name evidence="4" type="ORF">HMPREF9470_03339</name>
</gene>
<feature type="transmembrane region" description="Helical" evidence="2">
    <location>
        <begin position="950"/>
        <end position="967"/>
    </location>
</feature>
<dbReference type="GeneID" id="93162129"/>
<evidence type="ECO:0000256" key="1">
    <source>
        <dbReference type="SAM" id="MobiDB-lite"/>
    </source>
</evidence>
<protein>
    <submittedName>
        <fullName evidence="4">Uncharacterized protein</fullName>
    </submittedName>
</protein>
<evidence type="ECO:0000313" key="4">
    <source>
        <dbReference type="EMBL" id="KMW18429.1"/>
    </source>
</evidence>
<organism evidence="4 5">
    <name type="scientific">[Clostridium] citroniae WAL-19142</name>
    <dbReference type="NCBI Taxonomy" id="742734"/>
    <lineage>
        <taxon>Bacteria</taxon>
        <taxon>Bacillati</taxon>
        <taxon>Bacillota</taxon>
        <taxon>Clostridia</taxon>
        <taxon>Lachnospirales</taxon>
        <taxon>Lachnospiraceae</taxon>
        <taxon>Enterocloster</taxon>
    </lineage>
</organism>
<keyword evidence="2" id="KW-0812">Transmembrane</keyword>